<comment type="subcellular location">
    <subcellularLocation>
        <location evidence="1">Nucleus</location>
    </subcellularLocation>
</comment>
<dbReference type="InterPro" id="IPR013087">
    <property type="entry name" value="Znf_C2H2_type"/>
</dbReference>
<evidence type="ECO:0000256" key="10">
    <source>
        <dbReference type="PROSITE-ProRule" id="PRU00042"/>
    </source>
</evidence>
<evidence type="ECO:0000256" key="2">
    <source>
        <dbReference type="ARBA" id="ARBA00022723"/>
    </source>
</evidence>
<feature type="region of interest" description="Disordered" evidence="11">
    <location>
        <begin position="231"/>
        <end position="262"/>
    </location>
</feature>
<gene>
    <name evidence="13" type="ORF">CHIRRI_LOCUS14111</name>
</gene>
<dbReference type="PANTHER" id="PTHR14196:SF0">
    <property type="entry name" value="PROTEIN BOWEL"/>
    <property type="match status" value="1"/>
</dbReference>
<dbReference type="PROSITE" id="PS50157">
    <property type="entry name" value="ZINC_FINGER_C2H2_2"/>
    <property type="match status" value="4"/>
</dbReference>
<evidence type="ECO:0000256" key="3">
    <source>
        <dbReference type="ARBA" id="ARBA00022737"/>
    </source>
</evidence>
<keyword evidence="4 10" id="KW-0863">Zinc-finger</keyword>
<dbReference type="GO" id="GO:0000981">
    <property type="term" value="F:DNA-binding transcription factor activity, RNA polymerase II-specific"/>
    <property type="evidence" value="ECO:0007669"/>
    <property type="project" value="TreeGrafter"/>
</dbReference>
<evidence type="ECO:0000256" key="9">
    <source>
        <dbReference type="ARBA" id="ARBA00023242"/>
    </source>
</evidence>
<evidence type="ECO:0000313" key="13">
    <source>
        <dbReference type="EMBL" id="CAG9811302.1"/>
    </source>
</evidence>
<dbReference type="Pfam" id="PF00096">
    <property type="entry name" value="zf-C2H2"/>
    <property type="match status" value="4"/>
</dbReference>
<dbReference type="Gene3D" id="3.30.160.60">
    <property type="entry name" value="Classic Zinc Finger"/>
    <property type="match status" value="4"/>
</dbReference>
<organism evidence="13 14">
    <name type="scientific">Chironomus riparius</name>
    <dbReference type="NCBI Taxonomy" id="315576"/>
    <lineage>
        <taxon>Eukaryota</taxon>
        <taxon>Metazoa</taxon>
        <taxon>Ecdysozoa</taxon>
        <taxon>Arthropoda</taxon>
        <taxon>Hexapoda</taxon>
        <taxon>Insecta</taxon>
        <taxon>Pterygota</taxon>
        <taxon>Neoptera</taxon>
        <taxon>Endopterygota</taxon>
        <taxon>Diptera</taxon>
        <taxon>Nematocera</taxon>
        <taxon>Chironomoidea</taxon>
        <taxon>Chironomidae</taxon>
        <taxon>Chironominae</taxon>
        <taxon>Chironomus</taxon>
    </lineage>
</organism>
<evidence type="ECO:0000256" key="5">
    <source>
        <dbReference type="ARBA" id="ARBA00022833"/>
    </source>
</evidence>
<evidence type="ECO:0000256" key="1">
    <source>
        <dbReference type="ARBA" id="ARBA00004123"/>
    </source>
</evidence>
<dbReference type="GO" id="GO:0008270">
    <property type="term" value="F:zinc ion binding"/>
    <property type="evidence" value="ECO:0007669"/>
    <property type="project" value="UniProtKB-KW"/>
</dbReference>
<dbReference type="FunFam" id="3.30.160.60:FF:000325">
    <property type="entry name" value="ZFP90 zinc finger protein"/>
    <property type="match status" value="1"/>
</dbReference>
<keyword evidence="3" id="KW-0677">Repeat</keyword>
<feature type="domain" description="C2H2-type" evidence="12">
    <location>
        <begin position="151"/>
        <end position="178"/>
    </location>
</feature>
<feature type="domain" description="C2H2-type" evidence="12">
    <location>
        <begin position="123"/>
        <end position="150"/>
    </location>
</feature>
<keyword evidence="14" id="KW-1185">Reference proteome</keyword>
<keyword evidence="2" id="KW-0479">Metal-binding</keyword>
<evidence type="ECO:0000256" key="7">
    <source>
        <dbReference type="ARBA" id="ARBA00023125"/>
    </source>
</evidence>
<dbReference type="EMBL" id="OU895880">
    <property type="protein sequence ID" value="CAG9811302.1"/>
    <property type="molecule type" value="Genomic_DNA"/>
</dbReference>
<reference evidence="13" key="1">
    <citation type="submission" date="2022-01" db="EMBL/GenBank/DDBJ databases">
        <authorList>
            <person name="King R."/>
        </authorList>
    </citation>
    <scope>NUCLEOTIDE SEQUENCE</scope>
</reference>
<feature type="domain" description="C2H2-type" evidence="12">
    <location>
        <begin position="179"/>
        <end position="206"/>
    </location>
</feature>
<proteinExistence type="predicted"/>
<accession>A0A9N9S804</accession>
<keyword evidence="7" id="KW-0238">DNA-binding</keyword>
<dbReference type="OrthoDB" id="9451254at2759"/>
<feature type="domain" description="C2H2-type" evidence="12">
    <location>
        <begin position="207"/>
        <end position="234"/>
    </location>
</feature>
<dbReference type="GO" id="GO:0005634">
    <property type="term" value="C:nucleus"/>
    <property type="evidence" value="ECO:0007669"/>
    <property type="project" value="UniProtKB-SubCell"/>
</dbReference>
<reference evidence="13" key="2">
    <citation type="submission" date="2022-10" db="EMBL/GenBank/DDBJ databases">
        <authorList>
            <consortium name="ENA_rothamsted_submissions"/>
            <consortium name="culmorum"/>
            <person name="King R."/>
        </authorList>
    </citation>
    <scope>NUCLEOTIDE SEQUENCE</scope>
</reference>
<dbReference type="InterPro" id="IPR050717">
    <property type="entry name" value="C2H2-ZF_Transcription_Reg"/>
</dbReference>
<dbReference type="GO" id="GO:0000977">
    <property type="term" value="F:RNA polymerase II transcription regulatory region sequence-specific DNA binding"/>
    <property type="evidence" value="ECO:0007669"/>
    <property type="project" value="TreeGrafter"/>
</dbReference>
<dbReference type="Proteomes" id="UP001153620">
    <property type="component" value="Chromosome 4"/>
</dbReference>
<evidence type="ECO:0000256" key="11">
    <source>
        <dbReference type="SAM" id="MobiDB-lite"/>
    </source>
</evidence>
<evidence type="ECO:0000256" key="6">
    <source>
        <dbReference type="ARBA" id="ARBA00023015"/>
    </source>
</evidence>
<evidence type="ECO:0000256" key="4">
    <source>
        <dbReference type="ARBA" id="ARBA00022771"/>
    </source>
</evidence>
<protein>
    <recommendedName>
        <fullName evidence="12">C2H2-type domain-containing protein</fullName>
    </recommendedName>
</protein>
<name>A0A9N9S804_9DIPT</name>
<dbReference type="AlphaFoldDB" id="A0A9N9S804"/>
<feature type="compositionally biased region" description="Polar residues" evidence="11">
    <location>
        <begin position="241"/>
        <end position="252"/>
    </location>
</feature>
<dbReference type="FunFam" id="3.30.160.60:FF:000624">
    <property type="entry name" value="zinc finger protein 697"/>
    <property type="match status" value="1"/>
</dbReference>
<evidence type="ECO:0000256" key="8">
    <source>
        <dbReference type="ARBA" id="ARBA00023163"/>
    </source>
</evidence>
<keyword evidence="8" id="KW-0804">Transcription</keyword>
<keyword evidence="6" id="KW-0805">Transcription regulation</keyword>
<dbReference type="PANTHER" id="PTHR14196">
    <property type="entry name" value="ODD-SKIPPED - RELATED"/>
    <property type="match status" value="1"/>
</dbReference>
<keyword evidence="9" id="KW-0539">Nucleus</keyword>
<dbReference type="SMART" id="SM00355">
    <property type="entry name" value="ZnF_C2H2"/>
    <property type="match status" value="4"/>
</dbReference>
<sequence>MESRISESNELLNDDSENIHEAVATASSEHQPLAAQNTTNLLHAFHLFDALTSYSQLHQYYYRPYSFLIPPTSPTWSPNASIYHQQMYNFGYPYYQHGSRLDQNTLNSSNITEMTEASQQKEIICKYCNRVFTTAYNLKVHKRIHTNERPFVCIICDKSFSRSDHLKHHKCIDNDLKTFKCSYCDREFSHQRSLAIHKVIHFKQAPYKCSICDSTFPQRLHLKKHMRIHKISKNKQREQSSDVQILNSSSSDECGPKQSDNKMNKKSCGFTIDEIMKH</sequence>
<dbReference type="PROSITE" id="PS00028">
    <property type="entry name" value="ZINC_FINGER_C2H2_1"/>
    <property type="match status" value="3"/>
</dbReference>
<evidence type="ECO:0000259" key="12">
    <source>
        <dbReference type="PROSITE" id="PS50157"/>
    </source>
</evidence>
<evidence type="ECO:0000313" key="14">
    <source>
        <dbReference type="Proteomes" id="UP001153620"/>
    </source>
</evidence>
<dbReference type="InterPro" id="IPR036236">
    <property type="entry name" value="Znf_C2H2_sf"/>
</dbReference>
<dbReference type="SUPFAM" id="SSF57667">
    <property type="entry name" value="beta-beta-alpha zinc fingers"/>
    <property type="match status" value="2"/>
</dbReference>
<keyword evidence="5" id="KW-0862">Zinc</keyword>